<keyword evidence="8 12" id="KW-0406">Ion transport</keyword>
<keyword evidence="10 13" id="KW-0472">Membrane</keyword>
<feature type="transmembrane region" description="Helical" evidence="13">
    <location>
        <begin position="6"/>
        <end position="24"/>
    </location>
</feature>
<name>A0A0A1H9W4_LEPLU</name>
<evidence type="ECO:0000256" key="4">
    <source>
        <dbReference type="ARBA" id="ARBA00022547"/>
    </source>
</evidence>
<evidence type="ECO:0000256" key="2">
    <source>
        <dbReference type="ARBA" id="ARBA00008892"/>
    </source>
</evidence>
<keyword evidence="6 12" id="KW-0375">Hydrogen ion transport</keyword>
<evidence type="ECO:0000256" key="10">
    <source>
        <dbReference type="ARBA" id="ARBA00023136"/>
    </source>
</evidence>
<keyword evidence="11" id="KW-0066">ATP synthesis</keyword>
<comment type="similarity">
    <text evidence="2 12">Belongs to the ATPase protein 8 family.</text>
</comment>
<evidence type="ECO:0000256" key="5">
    <source>
        <dbReference type="ARBA" id="ARBA00022692"/>
    </source>
</evidence>
<keyword evidence="5 12" id="KW-0812">Transmembrane</keyword>
<keyword evidence="3 12" id="KW-0813">Transport</keyword>
<evidence type="ECO:0000256" key="12">
    <source>
        <dbReference type="RuleBase" id="RU003661"/>
    </source>
</evidence>
<sequence>MPQLNPAPWFVTFLITWLIILALLKPMLHMRPIQQPVKDLLNSQTTSWLWTWH</sequence>
<dbReference type="AlphaFoldDB" id="A0A0A1H9W4"/>
<evidence type="ECO:0000256" key="3">
    <source>
        <dbReference type="ARBA" id="ARBA00022448"/>
    </source>
</evidence>
<dbReference type="GO" id="GO:0015986">
    <property type="term" value="P:proton motive force-driven ATP synthesis"/>
    <property type="evidence" value="ECO:0007669"/>
    <property type="project" value="InterPro"/>
</dbReference>
<dbReference type="GO" id="GO:0031966">
    <property type="term" value="C:mitochondrial membrane"/>
    <property type="evidence" value="ECO:0007669"/>
    <property type="project" value="UniProtKB-SubCell"/>
</dbReference>
<protein>
    <recommendedName>
        <fullName evidence="12">ATP synthase complex subunit 8</fullName>
    </recommendedName>
</protein>
<evidence type="ECO:0000256" key="7">
    <source>
        <dbReference type="ARBA" id="ARBA00022989"/>
    </source>
</evidence>
<evidence type="ECO:0000256" key="1">
    <source>
        <dbReference type="ARBA" id="ARBA00004304"/>
    </source>
</evidence>
<keyword evidence="7 13" id="KW-1133">Transmembrane helix</keyword>
<proteinExistence type="inferred from homology"/>
<organism evidence="14">
    <name type="scientific">Lepidodactylus lugubris</name>
    <name type="common">Mourning gecko</name>
    <name type="synonym">Platydactylus lugubris</name>
    <dbReference type="NCBI Taxonomy" id="47724"/>
    <lineage>
        <taxon>Eukaryota</taxon>
        <taxon>Metazoa</taxon>
        <taxon>Chordata</taxon>
        <taxon>Craniata</taxon>
        <taxon>Vertebrata</taxon>
        <taxon>Euteleostomi</taxon>
        <taxon>Lepidosauria</taxon>
        <taxon>Squamata</taxon>
        <taxon>Bifurcata</taxon>
        <taxon>Gekkota</taxon>
        <taxon>Gekkonidae</taxon>
        <taxon>Gekkoninae</taxon>
        <taxon>Lepidodactylus</taxon>
    </lineage>
</organism>
<dbReference type="InterPro" id="IPR001421">
    <property type="entry name" value="ATP8_metazoa"/>
</dbReference>
<comment type="subcellular location">
    <subcellularLocation>
        <location evidence="1 12">Mitochondrion membrane</location>
        <topology evidence="1 12">Single-pass membrane protein</topology>
    </subcellularLocation>
</comment>
<accession>A0A0A1H9W4</accession>
<evidence type="ECO:0000256" key="8">
    <source>
        <dbReference type="ARBA" id="ARBA00023065"/>
    </source>
</evidence>
<dbReference type="GO" id="GO:0045259">
    <property type="term" value="C:proton-transporting ATP synthase complex"/>
    <property type="evidence" value="ECO:0007669"/>
    <property type="project" value="UniProtKB-KW"/>
</dbReference>
<keyword evidence="9 12" id="KW-0496">Mitochondrion</keyword>
<evidence type="ECO:0000256" key="6">
    <source>
        <dbReference type="ARBA" id="ARBA00022781"/>
    </source>
</evidence>
<evidence type="ECO:0000256" key="11">
    <source>
        <dbReference type="ARBA" id="ARBA00023310"/>
    </source>
</evidence>
<evidence type="ECO:0000256" key="9">
    <source>
        <dbReference type="ARBA" id="ARBA00023128"/>
    </source>
</evidence>
<dbReference type="GO" id="GO:0015078">
    <property type="term" value="F:proton transmembrane transporter activity"/>
    <property type="evidence" value="ECO:0007669"/>
    <property type="project" value="InterPro"/>
</dbReference>
<reference evidence="14" key="1">
    <citation type="journal article" date="2014" name="BMC Genomics">
        <title>Gene rearrangements in gekkonid mitochondrial genomes with shuffling, loss, and reassignment of tRNA genes.</title>
        <authorList>
            <person name="Kumazawa Y."/>
            <person name="Miura S."/>
            <person name="Yamada C."/>
            <person name="Hashiguchi Y."/>
        </authorList>
    </citation>
    <scope>NUCLEOTIDE SEQUENCE</scope>
    <source>
        <strain evidence="14">Llug1</strain>
    </source>
</reference>
<keyword evidence="4 12" id="KW-0138">CF(0)</keyword>
<dbReference type="Pfam" id="PF00895">
    <property type="entry name" value="ATP-synt_8"/>
    <property type="match status" value="1"/>
</dbReference>
<geneLocation type="mitochondrion" evidence="14"/>
<evidence type="ECO:0000256" key="13">
    <source>
        <dbReference type="SAM" id="Phobius"/>
    </source>
</evidence>
<dbReference type="EMBL" id="AB738945">
    <property type="protein sequence ID" value="BAP90300.1"/>
    <property type="molecule type" value="Genomic_DNA"/>
</dbReference>
<gene>
    <name evidence="14" type="primary">AT8</name>
</gene>
<evidence type="ECO:0000313" key="14">
    <source>
        <dbReference type="EMBL" id="BAP90300.1"/>
    </source>
</evidence>